<dbReference type="InterPro" id="IPR007809">
    <property type="entry name" value="FlgN-like"/>
</dbReference>
<keyword evidence="1" id="KW-1005">Bacterial flagellum biogenesis</keyword>
<dbReference type="Gene3D" id="1.20.58.300">
    <property type="entry name" value="FlgN-like"/>
    <property type="match status" value="1"/>
</dbReference>
<proteinExistence type="predicted"/>
<protein>
    <submittedName>
        <fullName evidence="3">Flagellar biosynthesis/type III secretory pathway chaperone</fullName>
    </submittedName>
</protein>
<dbReference type="InterPro" id="IPR036679">
    <property type="entry name" value="FlgN-like_sf"/>
</dbReference>
<dbReference type="EMBL" id="JAFBFH010000005">
    <property type="protein sequence ID" value="MBM7714187.1"/>
    <property type="molecule type" value="Genomic_DNA"/>
</dbReference>
<keyword evidence="4" id="KW-1185">Reference proteome</keyword>
<dbReference type="SUPFAM" id="SSF140566">
    <property type="entry name" value="FlgN-like"/>
    <property type="match status" value="1"/>
</dbReference>
<keyword evidence="3" id="KW-0282">Flagellum</keyword>
<dbReference type="Pfam" id="PF05130">
    <property type="entry name" value="FlgN"/>
    <property type="match status" value="1"/>
</dbReference>
<dbReference type="Proteomes" id="UP000823485">
    <property type="component" value="Unassembled WGS sequence"/>
</dbReference>
<feature type="compositionally biased region" description="Polar residues" evidence="2">
    <location>
        <begin position="149"/>
        <end position="159"/>
    </location>
</feature>
<evidence type="ECO:0000313" key="4">
    <source>
        <dbReference type="Proteomes" id="UP000823485"/>
    </source>
</evidence>
<dbReference type="RefSeq" id="WP_077111644.1">
    <property type="nucleotide sequence ID" value="NZ_JAFBFH010000005.1"/>
</dbReference>
<evidence type="ECO:0000256" key="1">
    <source>
        <dbReference type="ARBA" id="ARBA00022795"/>
    </source>
</evidence>
<feature type="region of interest" description="Disordered" evidence="2">
    <location>
        <begin position="140"/>
        <end position="159"/>
    </location>
</feature>
<name>A0ABS2R3G1_9BACI</name>
<comment type="caution">
    <text evidence="3">The sequence shown here is derived from an EMBL/GenBank/DDBJ whole genome shotgun (WGS) entry which is preliminary data.</text>
</comment>
<sequence>MKALINILEKLHTLHEHLFDLAKKKTEVLKSGDVDSLQLILREEQKCTSAITVAENEREKAARIFLQEDTDADVTLSACIQAAGNDERASLQALQENMSQVIGELHAQNELNKQLIQQTLQYVHLTLDLLQPQPESAIYERPAGKKQSKMAQSFFDSKA</sequence>
<keyword evidence="3" id="KW-0969">Cilium</keyword>
<gene>
    <name evidence="3" type="ORF">JOC94_001159</name>
</gene>
<organism evidence="3 4">
    <name type="scientific">Siminovitchia thermophila</name>
    <dbReference type="NCBI Taxonomy" id="1245522"/>
    <lineage>
        <taxon>Bacteria</taxon>
        <taxon>Bacillati</taxon>
        <taxon>Bacillota</taxon>
        <taxon>Bacilli</taxon>
        <taxon>Bacillales</taxon>
        <taxon>Bacillaceae</taxon>
        <taxon>Siminovitchia</taxon>
    </lineage>
</organism>
<evidence type="ECO:0000313" key="3">
    <source>
        <dbReference type="EMBL" id="MBM7714187.1"/>
    </source>
</evidence>
<accession>A0ABS2R3G1</accession>
<keyword evidence="3" id="KW-0966">Cell projection</keyword>
<reference evidence="3 4" key="1">
    <citation type="submission" date="2021-01" db="EMBL/GenBank/DDBJ databases">
        <title>Genomic Encyclopedia of Type Strains, Phase IV (KMG-IV): sequencing the most valuable type-strain genomes for metagenomic binning, comparative biology and taxonomic classification.</title>
        <authorList>
            <person name="Goeker M."/>
        </authorList>
    </citation>
    <scope>NUCLEOTIDE SEQUENCE [LARGE SCALE GENOMIC DNA]</scope>
    <source>
        <strain evidence="3 4">DSM 105453</strain>
    </source>
</reference>
<evidence type="ECO:0000256" key="2">
    <source>
        <dbReference type="SAM" id="MobiDB-lite"/>
    </source>
</evidence>